<reference evidence="2" key="1">
    <citation type="submission" date="2017-02" db="EMBL/GenBank/DDBJ databases">
        <authorList>
            <person name="Daims H."/>
        </authorList>
    </citation>
    <scope>NUCLEOTIDE SEQUENCE [LARGE SCALE GENOMIC DNA]</scope>
</reference>
<proteinExistence type="predicted"/>
<dbReference type="Proteomes" id="UP000195442">
    <property type="component" value="Unassembled WGS sequence"/>
</dbReference>
<dbReference type="EMBL" id="FUKJ01000190">
    <property type="protein sequence ID" value="SJM92394.1"/>
    <property type="molecule type" value="Genomic_DNA"/>
</dbReference>
<dbReference type="OrthoDB" id="5297245at2"/>
<evidence type="ECO:0000313" key="2">
    <source>
        <dbReference type="Proteomes" id="UP000195442"/>
    </source>
</evidence>
<keyword evidence="2" id="KW-1185">Reference proteome</keyword>
<name>A0A1R4H830_9GAMM</name>
<evidence type="ECO:0000313" key="1">
    <source>
        <dbReference type="EMBL" id="SJM92394.1"/>
    </source>
</evidence>
<protein>
    <submittedName>
        <fullName evidence="1">Uncharacterized protein</fullName>
    </submittedName>
</protein>
<sequence length="75" mass="8520">MNPENDNELNDELLDEYDFAKMDNGVRGKYAQQYHEGVKLIMLEADVAKVFPDAKSVNEALRALAKIILQHQKTA</sequence>
<dbReference type="AlphaFoldDB" id="A0A1R4H830"/>
<gene>
    <name evidence="1" type="ORF">CRENPOLYSF2_270012</name>
</gene>
<accession>A0A1R4H830</accession>
<dbReference type="RefSeq" id="WP_087146938.1">
    <property type="nucleotide sequence ID" value="NZ_FUKJ01000190.1"/>
</dbReference>
<organism evidence="1 2">
    <name type="scientific">Crenothrix polyspora</name>
    <dbReference type="NCBI Taxonomy" id="360316"/>
    <lineage>
        <taxon>Bacteria</taxon>
        <taxon>Pseudomonadati</taxon>
        <taxon>Pseudomonadota</taxon>
        <taxon>Gammaproteobacteria</taxon>
        <taxon>Methylococcales</taxon>
        <taxon>Crenotrichaceae</taxon>
        <taxon>Crenothrix</taxon>
    </lineage>
</organism>